<accession>A0A5N6L708</accession>
<dbReference type="AlphaFoldDB" id="A0A5N6L708"/>
<feature type="coiled-coil region" evidence="1">
    <location>
        <begin position="123"/>
        <end position="154"/>
    </location>
</feature>
<name>A0A5N6L708_9ASTR</name>
<gene>
    <name evidence="2" type="ORF">E3N88_46278</name>
</gene>
<dbReference type="PANTHER" id="PTHR35121">
    <property type="entry name" value="HOMEODOMAIN PROTEIN 8, PUTATIVE-RELATED"/>
    <property type="match status" value="1"/>
</dbReference>
<evidence type="ECO:0000313" key="2">
    <source>
        <dbReference type="EMBL" id="KAC9164491.1"/>
    </source>
</evidence>
<protein>
    <submittedName>
        <fullName evidence="2">Uncharacterized protein</fullName>
    </submittedName>
</protein>
<dbReference type="PANTHER" id="PTHR35121:SF2">
    <property type="entry name" value="SWIM-TYPE DOMAIN-CONTAINING PROTEIN"/>
    <property type="match status" value="1"/>
</dbReference>
<keyword evidence="3" id="KW-1185">Reference proteome</keyword>
<evidence type="ECO:0000256" key="1">
    <source>
        <dbReference type="SAM" id="Coils"/>
    </source>
</evidence>
<proteinExistence type="predicted"/>
<organism evidence="2 3">
    <name type="scientific">Mikania micrantha</name>
    <name type="common">bitter vine</name>
    <dbReference type="NCBI Taxonomy" id="192012"/>
    <lineage>
        <taxon>Eukaryota</taxon>
        <taxon>Viridiplantae</taxon>
        <taxon>Streptophyta</taxon>
        <taxon>Embryophyta</taxon>
        <taxon>Tracheophyta</taxon>
        <taxon>Spermatophyta</taxon>
        <taxon>Magnoliopsida</taxon>
        <taxon>eudicotyledons</taxon>
        <taxon>Gunneridae</taxon>
        <taxon>Pentapetalae</taxon>
        <taxon>asterids</taxon>
        <taxon>campanulids</taxon>
        <taxon>Asterales</taxon>
        <taxon>Asteraceae</taxon>
        <taxon>Asteroideae</taxon>
        <taxon>Heliantheae alliance</taxon>
        <taxon>Eupatorieae</taxon>
        <taxon>Mikania</taxon>
    </lineage>
</organism>
<keyword evidence="1" id="KW-0175">Coiled coil</keyword>
<comment type="caution">
    <text evidence="2">The sequence shown here is derived from an EMBL/GenBank/DDBJ whole genome shotgun (WGS) entry which is preliminary data.</text>
</comment>
<sequence>MASGAAGDSIFGNVYGGSISSDDIGIQRRPYHRNCNCALHKSGEHHCSHALPPKVSYPVRRSWSEGCLVAMMAGTAPSPGSSPCCPSSPAPAASNMTSKDLELARKEDNDAMPKNMRHFSPYKSQLHREISEEMKELENQSKKHEKTRKRLAALEDWKWDQVIDLDTSVEHDNTQVDAENDDEEDDTADSLEAFKKNLKIPRVEIFSANRIVSRRAYF</sequence>
<dbReference type="EMBL" id="SZYD01002765">
    <property type="protein sequence ID" value="KAC9164491.1"/>
    <property type="molecule type" value="Genomic_DNA"/>
</dbReference>
<dbReference type="OrthoDB" id="1696465at2759"/>
<reference evidence="2 3" key="1">
    <citation type="submission" date="2019-05" db="EMBL/GenBank/DDBJ databases">
        <title>Mikania micrantha, genome provides insights into the molecular mechanism of rapid growth.</title>
        <authorList>
            <person name="Liu B."/>
        </authorList>
    </citation>
    <scope>NUCLEOTIDE SEQUENCE [LARGE SCALE GENOMIC DNA]</scope>
    <source>
        <strain evidence="2">NLD-2019</strain>
        <tissue evidence="2">Leaf</tissue>
    </source>
</reference>
<dbReference type="Proteomes" id="UP000326396">
    <property type="component" value="Unassembled WGS sequence"/>
</dbReference>
<evidence type="ECO:0000313" key="3">
    <source>
        <dbReference type="Proteomes" id="UP000326396"/>
    </source>
</evidence>